<protein>
    <submittedName>
        <fullName evidence="4">Universal stress protein</fullName>
    </submittedName>
</protein>
<accession>A0ABX1U3D3</accession>
<evidence type="ECO:0000313" key="5">
    <source>
        <dbReference type="Proteomes" id="UP000749010"/>
    </source>
</evidence>
<comment type="caution">
    <text evidence="4">The sequence shown here is derived from an EMBL/GenBank/DDBJ whole genome shotgun (WGS) entry which is preliminary data.</text>
</comment>
<keyword evidence="5" id="KW-1185">Reference proteome</keyword>
<dbReference type="PANTHER" id="PTHR31964">
    <property type="entry name" value="ADENINE NUCLEOTIDE ALPHA HYDROLASES-LIKE SUPERFAMILY PROTEIN"/>
    <property type="match status" value="1"/>
</dbReference>
<dbReference type="Proteomes" id="UP000749010">
    <property type="component" value="Unassembled WGS sequence"/>
</dbReference>
<feature type="compositionally biased region" description="Basic and acidic residues" evidence="2">
    <location>
        <begin position="40"/>
        <end position="49"/>
    </location>
</feature>
<dbReference type="SUPFAM" id="SSF52402">
    <property type="entry name" value="Adenine nucleotide alpha hydrolases-like"/>
    <property type="match status" value="1"/>
</dbReference>
<comment type="similarity">
    <text evidence="1">Belongs to the universal stress protein A family.</text>
</comment>
<dbReference type="InterPro" id="IPR006016">
    <property type="entry name" value="UspA"/>
</dbReference>
<organism evidence="4 5">
    <name type="scientific">Candidatus Accumulibacter phosphatis</name>
    <dbReference type="NCBI Taxonomy" id="327160"/>
    <lineage>
        <taxon>Bacteria</taxon>
        <taxon>Pseudomonadati</taxon>
        <taxon>Pseudomonadota</taxon>
        <taxon>Betaproteobacteria</taxon>
        <taxon>Candidatus Accumulibacter</taxon>
    </lineage>
</organism>
<dbReference type="InterPro" id="IPR014729">
    <property type="entry name" value="Rossmann-like_a/b/a_fold"/>
</dbReference>
<evidence type="ECO:0000313" key="4">
    <source>
        <dbReference type="EMBL" id="NMQ30283.1"/>
    </source>
</evidence>
<dbReference type="Gene3D" id="3.40.50.620">
    <property type="entry name" value="HUPs"/>
    <property type="match status" value="1"/>
</dbReference>
<evidence type="ECO:0000259" key="3">
    <source>
        <dbReference type="Pfam" id="PF00582"/>
    </source>
</evidence>
<feature type="compositionally biased region" description="Polar residues" evidence="2">
    <location>
        <begin position="1"/>
        <end position="10"/>
    </location>
</feature>
<sequence>MMYSIPQPTSAKGPWSPPSFGPVCRAQPGEEAAATLAARESAHHADVPRRILLRPPERPPVGDPNVSRADRDRGQRFGTRGRQYPIYLPAPVSCQRDADGRLVGLVFDSALPLPAPVTNRWLVAVDSSDSALRAVAHAAGQASTTTACGLYLVNVQPWLSAEAAEAELAQWAWLATARARALLDANSQPWRLHVVMGEAAEQIIALTERLDCSGIVIGSRGLGVTESLLLGSVTSKLMHLSPYPGMVVP</sequence>
<dbReference type="EMBL" id="SPMY01000118">
    <property type="protein sequence ID" value="NMQ30283.1"/>
    <property type="molecule type" value="Genomic_DNA"/>
</dbReference>
<gene>
    <name evidence="4" type="ORF">E4Q23_22490</name>
</gene>
<evidence type="ECO:0000256" key="2">
    <source>
        <dbReference type="SAM" id="MobiDB-lite"/>
    </source>
</evidence>
<name>A0ABX1U3D3_9PROT</name>
<feature type="domain" description="UspA" evidence="3">
    <location>
        <begin position="121"/>
        <end position="249"/>
    </location>
</feature>
<evidence type="ECO:0000256" key="1">
    <source>
        <dbReference type="ARBA" id="ARBA00008791"/>
    </source>
</evidence>
<dbReference type="PANTHER" id="PTHR31964:SF113">
    <property type="entry name" value="USPA DOMAIN-CONTAINING PROTEIN"/>
    <property type="match status" value="1"/>
</dbReference>
<feature type="compositionally biased region" description="Low complexity" evidence="2">
    <location>
        <begin position="26"/>
        <end position="39"/>
    </location>
</feature>
<reference evidence="4 5" key="1">
    <citation type="submission" date="2019-03" db="EMBL/GenBank/DDBJ databases">
        <title>Metabolic reconstructions from genomes of highly enriched 'Candidatus Accumulibacter' and 'Candidatus Competibacter' bioreactor populations.</title>
        <authorList>
            <person name="Annavajhala M.K."/>
            <person name="Welles L."/>
            <person name="Abbas B."/>
            <person name="Sorokin D."/>
            <person name="Park H."/>
            <person name="Van Loosdrecht M."/>
            <person name="Chandran K."/>
        </authorList>
    </citation>
    <scope>NUCLEOTIDE SEQUENCE [LARGE SCALE GENOMIC DNA]</scope>
    <source>
        <strain evidence="4 5">SBR_S</strain>
    </source>
</reference>
<dbReference type="Pfam" id="PF00582">
    <property type="entry name" value="Usp"/>
    <property type="match status" value="1"/>
</dbReference>
<dbReference type="CDD" id="cd00293">
    <property type="entry name" value="USP-like"/>
    <property type="match status" value="1"/>
</dbReference>
<proteinExistence type="inferred from homology"/>
<feature type="region of interest" description="Disordered" evidence="2">
    <location>
        <begin position="1"/>
        <end position="77"/>
    </location>
</feature>
<dbReference type="InterPro" id="IPR006015">
    <property type="entry name" value="Universal_stress_UspA"/>
</dbReference>
<dbReference type="PRINTS" id="PR01438">
    <property type="entry name" value="UNVRSLSTRESS"/>
</dbReference>